<evidence type="ECO:0000256" key="1">
    <source>
        <dbReference type="ARBA" id="ARBA00007613"/>
    </source>
</evidence>
<reference evidence="2 3" key="1">
    <citation type="submission" date="2017-03" db="EMBL/GenBank/DDBJ databases">
        <title>Genome sequence of Geothermobacter sp. EPR-M, Deep-Sea Iron Reducer.</title>
        <authorList>
            <person name="Tully B."/>
            <person name="Savalia P."/>
            <person name="Abuyen K."/>
            <person name="Baughan C."/>
            <person name="Romero E."/>
            <person name="Ronkowski C."/>
            <person name="Torres B."/>
            <person name="Tremblay J."/>
            <person name="Trujillo A."/>
            <person name="Tyler M."/>
            <person name="Perez-Rodriguez I."/>
            <person name="Amend J."/>
        </authorList>
    </citation>
    <scope>NUCLEOTIDE SEQUENCE [LARGE SCALE GENOMIC DNA]</scope>
    <source>
        <strain evidence="2 3">EPR-M</strain>
    </source>
</reference>
<dbReference type="EMBL" id="NAAD01000007">
    <property type="protein sequence ID" value="ORJ60610.1"/>
    <property type="molecule type" value="Genomic_DNA"/>
</dbReference>
<dbReference type="SUPFAM" id="SSF56954">
    <property type="entry name" value="Outer membrane efflux proteins (OEP)"/>
    <property type="match status" value="1"/>
</dbReference>
<dbReference type="STRING" id="1969733.B5V00_07175"/>
<name>A0A1X0Y5Y4_9BACT</name>
<dbReference type="Proteomes" id="UP000193136">
    <property type="component" value="Unassembled WGS sequence"/>
</dbReference>
<accession>A0A1X0Y5Y4</accession>
<evidence type="ECO:0008006" key="4">
    <source>
        <dbReference type="Google" id="ProtNLM"/>
    </source>
</evidence>
<keyword evidence="3" id="KW-1185">Reference proteome</keyword>
<proteinExistence type="inferred from homology"/>
<dbReference type="RefSeq" id="WP_085010092.1">
    <property type="nucleotide sequence ID" value="NZ_NAAD01000007.1"/>
</dbReference>
<comment type="similarity">
    <text evidence="1">Belongs to the outer membrane factor (OMF) (TC 1.B.17) family.</text>
</comment>
<dbReference type="OrthoDB" id="9791261at2"/>
<dbReference type="InterPro" id="IPR010131">
    <property type="entry name" value="MdtP/NodT-like"/>
</dbReference>
<dbReference type="PANTHER" id="PTHR30203:SF24">
    <property type="entry name" value="BLR4935 PROTEIN"/>
    <property type="match status" value="1"/>
</dbReference>
<comment type="caution">
    <text evidence="2">The sequence shown here is derived from an EMBL/GenBank/DDBJ whole genome shotgun (WGS) entry which is preliminary data.</text>
</comment>
<dbReference type="GO" id="GO:0015562">
    <property type="term" value="F:efflux transmembrane transporter activity"/>
    <property type="evidence" value="ECO:0007669"/>
    <property type="project" value="InterPro"/>
</dbReference>
<evidence type="ECO:0000313" key="2">
    <source>
        <dbReference type="EMBL" id="ORJ60610.1"/>
    </source>
</evidence>
<evidence type="ECO:0000313" key="3">
    <source>
        <dbReference type="Proteomes" id="UP000193136"/>
    </source>
</evidence>
<gene>
    <name evidence="2" type="ORF">B5V00_07175</name>
</gene>
<dbReference type="Gene3D" id="1.20.1600.10">
    <property type="entry name" value="Outer membrane efflux proteins (OEP)"/>
    <property type="match status" value="1"/>
</dbReference>
<dbReference type="Pfam" id="PF02321">
    <property type="entry name" value="OEP"/>
    <property type="match status" value="2"/>
</dbReference>
<dbReference type="InterPro" id="IPR003423">
    <property type="entry name" value="OMP_efflux"/>
</dbReference>
<organism evidence="2 3">
    <name type="scientific">Geothermobacter hydrogeniphilus</name>
    <dbReference type="NCBI Taxonomy" id="1969733"/>
    <lineage>
        <taxon>Bacteria</taxon>
        <taxon>Pseudomonadati</taxon>
        <taxon>Thermodesulfobacteriota</taxon>
        <taxon>Desulfuromonadia</taxon>
        <taxon>Desulfuromonadales</taxon>
        <taxon>Geothermobacteraceae</taxon>
        <taxon>Geothermobacter</taxon>
    </lineage>
</organism>
<dbReference type="AlphaFoldDB" id="A0A1X0Y5Y4"/>
<dbReference type="PANTHER" id="PTHR30203">
    <property type="entry name" value="OUTER MEMBRANE CATION EFFLUX PROTEIN"/>
    <property type="match status" value="1"/>
</dbReference>
<sequence length="459" mass="50739">MFLRSLVSLGVVCLGFIFSVPVLAGEPGSKPNSLGKNYPVFEIPREKRDNRQGADVPATVGDLSLSQALRLTMRYNPKLASAAWNSEAGAGRELQAGLLPNPDFSIEMENFAGEDEMSGYDAAETTFSISQLLELGGKRDKRKQVARLGKELLDWDREAIRLDVFTAATKAYIGVVAAQQRVAQADVLAELANAVRRAVRERVEAGKVSPLELTRAGVEYSAARLNSAKARRTLEAARKTLVSFWGATRAEFGKASGDLKVAPGLPPFEQLLRAIDNNPDLARWQTELEQRRSERRLADAGAVPDLTVMVGVRNFQDTGDNALVAELAIPLPLFDRNQGGRKEATASYYRARHQWQEAKNRIETELSIAYQQLRSAYDELRVLKKELLPGAEQAFEAANFGYREGKFGFLQVVDSQRTLFEVRGQYVDALANYNTARADIERLIASPLADFSSEPEKQD</sequence>
<protein>
    <recommendedName>
        <fullName evidence="4">Outer membrane protein, cobalt-zinc-cadmium efflux system</fullName>
    </recommendedName>
</protein>